<feature type="active site" evidence="7">
    <location>
        <position position="306"/>
    </location>
</feature>
<dbReference type="InterPro" id="IPR027057">
    <property type="entry name" value="CAXX_Prtase_1"/>
</dbReference>
<comment type="catalytic activity">
    <reaction evidence="6 9">
        <text>Hydrolyzes the peptide bond -P2-(S-farnesyl or geranylgeranyl)C-P1'-P2'-P3'-COOH where P1' and P2' are amino acids with aliphatic side chains and P3' is any C-terminal residue.</text>
        <dbReference type="EC" id="3.4.24.84"/>
    </reaction>
</comment>
<keyword evidence="4 8" id="KW-0862">Zinc</keyword>
<evidence type="ECO:0000256" key="2">
    <source>
        <dbReference type="ARBA" id="ARBA00022723"/>
    </source>
</evidence>
<feature type="domain" description="Peptidase M48" evidence="10">
    <location>
        <begin position="217"/>
        <end position="439"/>
    </location>
</feature>
<evidence type="ECO:0000256" key="4">
    <source>
        <dbReference type="ARBA" id="ARBA00022833"/>
    </source>
</evidence>
<feature type="binding site" evidence="8">
    <location>
        <position position="305"/>
    </location>
    <ligand>
        <name>Zn(2+)</name>
        <dbReference type="ChEBI" id="CHEBI:29105"/>
        <note>catalytic</note>
    </ligand>
</feature>
<dbReference type="Pfam" id="PF01435">
    <property type="entry name" value="Peptidase_M48"/>
    <property type="match status" value="1"/>
</dbReference>
<protein>
    <recommendedName>
        <fullName evidence="9">CAAX prenyl protease</fullName>
        <ecNumber evidence="9">3.4.24.84</ecNumber>
    </recommendedName>
</protein>
<feature type="binding site" evidence="8">
    <location>
        <position position="309"/>
    </location>
    <ligand>
        <name>Zn(2+)</name>
        <dbReference type="ChEBI" id="CHEBI:29105"/>
        <note>catalytic</note>
    </ligand>
</feature>
<feature type="transmembrane region" description="Helical" evidence="9">
    <location>
        <begin position="6"/>
        <end position="24"/>
    </location>
</feature>
<dbReference type="GeneID" id="100905281"/>
<feature type="active site" description="Proton donor" evidence="7">
    <location>
        <position position="389"/>
    </location>
</feature>
<dbReference type="GO" id="GO:0005789">
    <property type="term" value="C:endoplasmic reticulum membrane"/>
    <property type="evidence" value="ECO:0007669"/>
    <property type="project" value="UniProtKB-SubCell"/>
</dbReference>
<feature type="transmembrane region" description="Helical" evidence="9">
    <location>
        <begin position="319"/>
        <end position="337"/>
    </location>
</feature>
<dbReference type="EC" id="3.4.24.84" evidence="9"/>
<dbReference type="GO" id="GO:0004222">
    <property type="term" value="F:metalloendopeptidase activity"/>
    <property type="evidence" value="ECO:0007669"/>
    <property type="project" value="UniProtKB-UniRule"/>
</dbReference>
<keyword evidence="9" id="KW-0256">Endoplasmic reticulum</keyword>
<dbReference type="GO" id="GO:0071586">
    <property type="term" value="P:CAAX-box protein processing"/>
    <property type="evidence" value="ECO:0007669"/>
    <property type="project" value="UniProtKB-UniRule"/>
</dbReference>
<proteinExistence type="inferred from homology"/>
<evidence type="ECO:0000256" key="8">
    <source>
        <dbReference type="PIRSR" id="PIRSR627057-2"/>
    </source>
</evidence>
<keyword evidence="5 9" id="KW-0482">Metalloprotease</keyword>
<dbReference type="KEGG" id="goe:100905281"/>
<feature type="transmembrane region" description="Helical" evidence="9">
    <location>
        <begin position="161"/>
        <end position="179"/>
    </location>
</feature>
<dbReference type="InterPro" id="IPR001915">
    <property type="entry name" value="Peptidase_M48"/>
</dbReference>
<dbReference type="Proteomes" id="UP000694867">
    <property type="component" value="Unplaced"/>
</dbReference>
<dbReference type="AlphaFoldDB" id="A0AAJ6QSF3"/>
<comment type="cofactor">
    <cofactor evidence="8 9">
        <name>Zn(2+)</name>
        <dbReference type="ChEBI" id="CHEBI:29105"/>
    </cofactor>
    <text evidence="8 9">Binds 1 zinc ion per subunit.</text>
</comment>
<evidence type="ECO:0000256" key="5">
    <source>
        <dbReference type="ARBA" id="ARBA00023049"/>
    </source>
</evidence>
<evidence type="ECO:0000256" key="6">
    <source>
        <dbReference type="ARBA" id="ARBA00044456"/>
    </source>
</evidence>
<sequence length="456" mass="52597">MTAEDFVRSAALVVVACHSLNIYLHYRQRRHLRRHDVLTSEAEAVMDKRRFRMTRLYALEKNKFLLMKVAFTLLRDLIVTTFPIYHFVWTNTRHLVEASELEDRFNFVHNCVFGSTIALGNSLFHFPLEIYSTLYIETKYGLNQETPDIFLKHQLTTLIRSQLLICAAVAGFSLVSGILGNNAFLFIWIFISVSSVLFILLYPNCIAPMFDDFTSLPEGSLREKIECLARKLRFPLSGVLIAEGTKRMTHGDVYLLGLSVNKSVVLDKDFYDAVKTSPTYQRRQRSRNDELSGYTEEQVLALLCHEFGHWKSHHNTTHLILSQFHLFIAFVTFVVFLEDKNLYRAFGFGNEQPLLIGILIVAGSLYHPIDEFLDKASVLIARRFEFQADSFAKRHNFGSELKKAVMIQERFTWKFPIEDWMFSCAYNTIPLPLERFRALGSTDDVKGTKPSIRDGS</sequence>
<reference evidence="13" key="1">
    <citation type="submission" date="2025-08" db="UniProtKB">
        <authorList>
            <consortium name="RefSeq"/>
        </authorList>
    </citation>
    <scope>IDENTIFICATION</scope>
</reference>
<comment type="similarity">
    <text evidence="9">Belongs to the peptidase M48A family.</text>
</comment>
<keyword evidence="1 9" id="KW-0645">Protease</keyword>
<name>A0AAJ6QSF3_9ACAR</name>
<evidence type="ECO:0000256" key="7">
    <source>
        <dbReference type="PIRSR" id="PIRSR627057-1"/>
    </source>
</evidence>
<evidence type="ECO:0000313" key="13">
    <source>
        <dbReference type="RefSeq" id="XP_003742479.2"/>
    </source>
</evidence>
<dbReference type="CDD" id="cd07343">
    <property type="entry name" value="M48A_Zmpste24p_like"/>
    <property type="match status" value="1"/>
</dbReference>
<evidence type="ECO:0000259" key="11">
    <source>
        <dbReference type="Pfam" id="PF16491"/>
    </source>
</evidence>
<dbReference type="GO" id="GO:0046872">
    <property type="term" value="F:metal ion binding"/>
    <property type="evidence" value="ECO:0007669"/>
    <property type="project" value="UniProtKB-UniRule"/>
</dbReference>
<keyword evidence="3 9" id="KW-0378">Hydrolase</keyword>
<comment type="function">
    <text evidence="9">Proteolytically removes the C-terminal three residues of farnesylated proteins.</text>
</comment>
<evidence type="ECO:0000259" key="10">
    <source>
        <dbReference type="Pfam" id="PF01435"/>
    </source>
</evidence>
<feature type="transmembrane region" description="Helical" evidence="9">
    <location>
        <begin position="352"/>
        <end position="369"/>
    </location>
</feature>
<keyword evidence="12" id="KW-1185">Reference proteome</keyword>
<evidence type="ECO:0000256" key="3">
    <source>
        <dbReference type="ARBA" id="ARBA00022801"/>
    </source>
</evidence>
<dbReference type="PANTHER" id="PTHR10120">
    <property type="entry name" value="CAAX PRENYL PROTEASE 1"/>
    <property type="match status" value="1"/>
</dbReference>
<accession>A0AAJ6QSF3</accession>
<organism evidence="12 13">
    <name type="scientific">Galendromus occidentalis</name>
    <name type="common">western predatory mite</name>
    <dbReference type="NCBI Taxonomy" id="34638"/>
    <lineage>
        <taxon>Eukaryota</taxon>
        <taxon>Metazoa</taxon>
        <taxon>Ecdysozoa</taxon>
        <taxon>Arthropoda</taxon>
        <taxon>Chelicerata</taxon>
        <taxon>Arachnida</taxon>
        <taxon>Acari</taxon>
        <taxon>Parasitiformes</taxon>
        <taxon>Mesostigmata</taxon>
        <taxon>Gamasina</taxon>
        <taxon>Phytoseioidea</taxon>
        <taxon>Phytoseiidae</taxon>
        <taxon>Typhlodrominae</taxon>
        <taxon>Galendromus</taxon>
    </lineage>
</organism>
<dbReference type="InterPro" id="IPR032456">
    <property type="entry name" value="Peptidase_M48_N"/>
</dbReference>
<feature type="transmembrane region" description="Helical" evidence="9">
    <location>
        <begin position="185"/>
        <end position="202"/>
    </location>
</feature>
<feature type="domain" description="CAAX prenyl protease 1 N-terminal" evidence="11">
    <location>
        <begin position="28"/>
        <end position="211"/>
    </location>
</feature>
<dbReference type="Gene3D" id="3.30.2010.10">
    <property type="entry name" value="Metalloproteases ('zincins'), catalytic domain"/>
    <property type="match status" value="1"/>
</dbReference>
<evidence type="ECO:0000256" key="9">
    <source>
        <dbReference type="RuleBase" id="RU366005"/>
    </source>
</evidence>
<keyword evidence="9" id="KW-0812">Transmembrane</keyword>
<keyword evidence="2 8" id="KW-0479">Metal-binding</keyword>
<keyword evidence="9" id="KW-0472">Membrane</keyword>
<dbReference type="RefSeq" id="XP_003742479.2">
    <property type="nucleotide sequence ID" value="XM_003742431.2"/>
</dbReference>
<comment type="subcellular location">
    <subcellularLocation>
        <location evidence="9">Endoplasmic reticulum membrane</location>
        <topology evidence="9">Multi-pass membrane protein</topology>
    </subcellularLocation>
</comment>
<evidence type="ECO:0000256" key="1">
    <source>
        <dbReference type="ARBA" id="ARBA00022670"/>
    </source>
</evidence>
<keyword evidence="9" id="KW-1133">Transmembrane helix</keyword>
<feature type="binding site" evidence="8">
    <location>
        <position position="385"/>
    </location>
    <ligand>
        <name>Zn(2+)</name>
        <dbReference type="ChEBI" id="CHEBI:29105"/>
        <note>catalytic</note>
    </ligand>
</feature>
<dbReference type="Pfam" id="PF16491">
    <property type="entry name" value="Peptidase_M48_N"/>
    <property type="match status" value="1"/>
</dbReference>
<gene>
    <name evidence="13" type="primary">LOC100905281</name>
</gene>
<evidence type="ECO:0000313" key="12">
    <source>
        <dbReference type="Proteomes" id="UP000694867"/>
    </source>
</evidence>